<proteinExistence type="inferred from homology"/>
<evidence type="ECO:0000256" key="2">
    <source>
        <dbReference type="ARBA" id="ARBA00023224"/>
    </source>
</evidence>
<protein>
    <submittedName>
        <fullName evidence="8">Methyl-accepting chemotaxis protein</fullName>
    </submittedName>
</protein>
<evidence type="ECO:0000256" key="5">
    <source>
        <dbReference type="SAM" id="Phobius"/>
    </source>
</evidence>
<keyword evidence="5" id="KW-0472">Membrane</keyword>
<dbReference type="OrthoDB" id="1884279at2"/>
<dbReference type="GO" id="GO:0007165">
    <property type="term" value="P:signal transduction"/>
    <property type="evidence" value="ECO:0007669"/>
    <property type="project" value="UniProtKB-KW"/>
</dbReference>
<dbReference type="PROSITE" id="PS50885">
    <property type="entry name" value="HAMP"/>
    <property type="match status" value="1"/>
</dbReference>
<accession>A0A1M5L9T8</accession>
<dbReference type="InterPro" id="IPR004089">
    <property type="entry name" value="MCPsignal_dom"/>
</dbReference>
<feature type="domain" description="HAMP" evidence="7">
    <location>
        <begin position="212"/>
        <end position="264"/>
    </location>
</feature>
<evidence type="ECO:0000256" key="1">
    <source>
        <dbReference type="ARBA" id="ARBA00004370"/>
    </source>
</evidence>
<evidence type="ECO:0000259" key="6">
    <source>
        <dbReference type="PROSITE" id="PS50111"/>
    </source>
</evidence>
<organism evidence="8 9">
    <name type="scientific">Marisediminitalea aggregata</name>
    <dbReference type="NCBI Taxonomy" id="634436"/>
    <lineage>
        <taxon>Bacteria</taxon>
        <taxon>Pseudomonadati</taxon>
        <taxon>Pseudomonadota</taxon>
        <taxon>Gammaproteobacteria</taxon>
        <taxon>Alteromonadales</taxon>
        <taxon>Alteromonadaceae</taxon>
        <taxon>Marisediminitalea</taxon>
    </lineage>
</organism>
<dbReference type="GO" id="GO:0004888">
    <property type="term" value="F:transmembrane signaling receptor activity"/>
    <property type="evidence" value="ECO:0007669"/>
    <property type="project" value="InterPro"/>
</dbReference>
<dbReference type="SMART" id="SM00283">
    <property type="entry name" value="MA"/>
    <property type="match status" value="1"/>
</dbReference>
<dbReference type="PROSITE" id="PS50111">
    <property type="entry name" value="CHEMOTAXIS_TRANSDUC_2"/>
    <property type="match status" value="1"/>
</dbReference>
<dbReference type="InterPro" id="IPR004090">
    <property type="entry name" value="Chemotax_Me-accpt_rcpt"/>
</dbReference>
<dbReference type="Pfam" id="PF00015">
    <property type="entry name" value="MCPsignal"/>
    <property type="match status" value="1"/>
</dbReference>
<dbReference type="SUPFAM" id="SSF58104">
    <property type="entry name" value="Methyl-accepting chemotaxis protein (MCP) signaling domain"/>
    <property type="match status" value="1"/>
</dbReference>
<dbReference type="Gene3D" id="1.10.287.950">
    <property type="entry name" value="Methyl-accepting chemotaxis protein"/>
    <property type="match status" value="1"/>
</dbReference>
<keyword evidence="5" id="KW-0812">Transmembrane</keyword>
<dbReference type="GO" id="GO:0006935">
    <property type="term" value="P:chemotaxis"/>
    <property type="evidence" value="ECO:0007669"/>
    <property type="project" value="InterPro"/>
</dbReference>
<evidence type="ECO:0000313" key="9">
    <source>
        <dbReference type="Proteomes" id="UP000184520"/>
    </source>
</evidence>
<dbReference type="PANTHER" id="PTHR32089:SF112">
    <property type="entry name" value="LYSOZYME-LIKE PROTEIN-RELATED"/>
    <property type="match status" value="1"/>
</dbReference>
<keyword evidence="2 4" id="KW-0807">Transducer</keyword>
<gene>
    <name evidence="8" type="ORF">SAMN05216361_2587</name>
</gene>
<feature type="domain" description="Methyl-accepting transducer" evidence="6">
    <location>
        <begin position="279"/>
        <end position="505"/>
    </location>
</feature>
<comment type="similarity">
    <text evidence="3">Belongs to the methyl-accepting chemotaxis (MCP) protein family.</text>
</comment>
<dbReference type="Proteomes" id="UP000184520">
    <property type="component" value="Unassembled WGS sequence"/>
</dbReference>
<reference evidence="9" key="1">
    <citation type="submission" date="2016-11" db="EMBL/GenBank/DDBJ databases">
        <authorList>
            <person name="Varghese N."/>
            <person name="Submissions S."/>
        </authorList>
    </citation>
    <scope>NUCLEOTIDE SEQUENCE [LARGE SCALE GENOMIC DNA]</scope>
    <source>
        <strain evidence="9">CGMCC 1.8995</strain>
    </source>
</reference>
<dbReference type="AlphaFoldDB" id="A0A1M5L9T8"/>
<evidence type="ECO:0000256" key="4">
    <source>
        <dbReference type="PROSITE-ProRule" id="PRU00284"/>
    </source>
</evidence>
<dbReference type="GO" id="GO:0016020">
    <property type="term" value="C:membrane"/>
    <property type="evidence" value="ECO:0007669"/>
    <property type="project" value="UniProtKB-SubCell"/>
</dbReference>
<evidence type="ECO:0000313" key="8">
    <source>
        <dbReference type="EMBL" id="SHG61894.1"/>
    </source>
</evidence>
<dbReference type="PRINTS" id="PR00260">
    <property type="entry name" value="CHEMTRNSDUCR"/>
</dbReference>
<keyword evidence="5" id="KW-1133">Transmembrane helix</keyword>
<evidence type="ECO:0000256" key="3">
    <source>
        <dbReference type="ARBA" id="ARBA00029447"/>
    </source>
</evidence>
<keyword evidence="9" id="KW-1185">Reference proteome</keyword>
<dbReference type="Gene3D" id="6.10.340.10">
    <property type="match status" value="1"/>
</dbReference>
<dbReference type="STRING" id="634436.SAMN05216361_2587"/>
<dbReference type="InterPro" id="IPR003660">
    <property type="entry name" value="HAMP_dom"/>
</dbReference>
<dbReference type="RefSeq" id="WP_073323064.1">
    <property type="nucleotide sequence ID" value="NZ_FQWD01000004.1"/>
</dbReference>
<evidence type="ECO:0000259" key="7">
    <source>
        <dbReference type="PROSITE" id="PS50885"/>
    </source>
</evidence>
<dbReference type="EMBL" id="FQWD01000004">
    <property type="protein sequence ID" value="SHG61894.1"/>
    <property type="molecule type" value="Genomic_DNA"/>
</dbReference>
<comment type="subcellular location">
    <subcellularLocation>
        <location evidence="1">Membrane</location>
    </subcellularLocation>
</comment>
<feature type="transmembrane region" description="Helical" evidence="5">
    <location>
        <begin position="188"/>
        <end position="208"/>
    </location>
</feature>
<name>A0A1M5L9T8_9ALTE</name>
<sequence length="539" mass="59535">MIRFTSINRLIMTPVMAIISILVLLNAVSLSLAFSLIEDIEQVELTHVESERQISEVLSEFKTQVQEWKNVLLRGSVEKDRNKYWQRFQEREQGVRTQLSKLVQAQQLHAEQSATIEAFLVAHDTMGTKYREGYQAFVAAGFDPKVGDTFVRGIDREPAKLLQQLADRIALLSKHAKEDVASQTRQRLWMILLLSVVVSVLCIWYLVVNLRKNIVKPTRDIAACLRQMEQKHYDYRLSYRSEHELGAVASATRHLQTKLQDTVTLLSDAQLEMQRSHDTLDDVSQAIERGANTQHQSSDALASANAKLDEIVKSLVAITTQVSVASGNSQTQVNECYQTFESANQGFAQLAQTVTDASEIVNELQARSASILTVVNVINEIADQTNLLALNAAIEAARAGDHGRGFAVVADEVRALAAKTQQSTQEINGILSAFESDANKAVNAMQNGQHHADSNAQSAQRALVLLNDLVRYIEETQSVVAALNDAAGEQSEVVRQLDAVTQKVLRSSEEYHTLAKSDGISRAIGQMSQNVTSVVSALS</sequence>
<dbReference type="PANTHER" id="PTHR32089">
    <property type="entry name" value="METHYL-ACCEPTING CHEMOTAXIS PROTEIN MCPB"/>
    <property type="match status" value="1"/>
</dbReference>